<feature type="domain" description="DUF1468" evidence="2">
    <location>
        <begin position="5"/>
        <end position="147"/>
    </location>
</feature>
<feature type="transmembrane region" description="Helical" evidence="1">
    <location>
        <begin position="100"/>
        <end position="117"/>
    </location>
</feature>
<accession>A0A380CVP8</accession>
<organism evidence="4 5">
    <name type="scientific">Staphylococcus arlettae</name>
    <dbReference type="NCBI Taxonomy" id="29378"/>
    <lineage>
        <taxon>Bacteria</taxon>
        <taxon>Bacillati</taxon>
        <taxon>Bacillota</taxon>
        <taxon>Bacilli</taxon>
        <taxon>Bacillales</taxon>
        <taxon>Staphylococcaceae</taxon>
        <taxon>Staphylococcus</taxon>
    </lineage>
</organism>
<evidence type="ECO:0000313" key="4">
    <source>
        <dbReference type="EMBL" id="SUJ30266.1"/>
    </source>
</evidence>
<feature type="transmembrane region" description="Helical" evidence="1">
    <location>
        <begin position="33"/>
        <end position="56"/>
    </location>
</feature>
<dbReference type="EMBL" id="BKAV01000002">
    <property type="protein sequence ID" value="GEP99384.1"/>
    <property type="molecule type" value="Genomic_DNA"/>
</dbReference>
<dbReference type="AlphaFoldDB" id="A0A380CVP8"/>
<keyword evidence="6" id="KW-1185">Reference proteome</keyword>
<keyword evidence="1" id="KW-1133">Transmembrane helix</keyword>
<feature type="transmembrane region" description="Helical" evidence="1">
    <location>
        <begin position="124"/>
        <end position="144"/>
    </location>
</feature>
<keyword evidence="1" id="KW-0472">Membrane</keyword>
<protein>
    <submittedName>
        <fullName evidence="4">Tripartite tricarboxylate transporter TctB family</fullName>
    </submittedName>
</protein>
<dbReference type="OrthoDB" id="2414395at2"/>
<dbReference type="EMBL" id="UGZE01000001">
    <property type="protein sequence ID" value="SUJ30266.1"/>
    <property type="molecule type" value="Genomic_DNA"/>
</dbReference>
<dbReference type="Pfam" id="PF07331">
    <property type="entry name" value="TctB"/>
    <property type="match status" value="1"/>
</dbReference>
<dbReference type="Proteomes" id="UP000254956">
    <property type="component" value="Unassembled WGS sequence"/>
</dbReference>
<feature type="transmembrane region" description="Helical" evidence="1">
    <location>
        <begin position="77"/>
        <end position="94"/>
    </location>
</feature>
<evidence type="ECO:0000313" key="5">
    <source>
        <dbReference type="Proteomes" id="UP000254956"/>
    </source>
</evidence>
<dbReference type="RefSeq" id="WP_103388657.1">
    <property type="nucleotide sequence ID" value="NZ_BKAV01000002.1"/>
</dbReference>
<proteinExistence type="predicted"/>
<reference evidence="4 5" key="1">
    <citation type="submission" date="2018-06" db="EMBL/GenBank/DDBJ databases">
        <authorList>
            <consortium name="Pathogen Informatics"/>
            <person name="Doyle S."/>
        </authorList>
    </citation>
    <scope>NUCLEOTIDE SEQUENCE [LARGE SCALE GENOMIC DNA]</scope>
    <source>
        <strain evidence="4 5">NCTC12413</strain>
    </source>
</reference>
<gene>
    <name evidence="4" type="ORF">NCTC12413_02673</name>
    <name evidence="3" type="ORF">SAR03_04220</name>
</gene>
<evidence type="ECO:0000313" key="3">
    <source>
        <dbReference type="EMBL" id="GEP99384.1"/>
    </source>
</evidence>
<dbReference type="Proteomes" id="UP000321598">
    <property type="component" value="Unassembled WGS sequence"/>
</dbReference>
<reference evidence="3 6" key="2">
    <citation type="submission" date="2019-07" db="EMBL/GenBank/DDBJ databases">
        <title>Whole genome shotgun sequence of Staphylococcus arlettae NBRC 109765.</title>
        <authorList>
            <person name="Hosoyama A."/>
            <person name="Uohara A."/>
            <person name="Ohji S."/>
            <person name="Ichikawa N."/>
        </authorList>
    </citation>
    <scope>NUCLEOTIDE SEQUENCE [LARGE SCALE GENOMIC DNA]</scope>
    <source>
        <strain evidence="3 6">NBRC 109765</strain>
    </source>
</reference>
<name>A0A380CVP8_9STAP</name>
<keyword evidence="1" id="KW-0812">Transmembrane</keyword>
<sequence length="161" mass="17709">MGSILFSLALLIICLYFLLNSISLEDLRAVDPIGAAGIPTFILFFLVVLLTYSLIAEIVKYRKHSEQADDKPIINKATLKIAGLIVGIVIFILVLNKAGFLLSSLFLTPILLLILGAQGKIQIISFSLIIPIFFAFLFGNVLSIPLPKGIGLFFEISNFFY</sequence>
<dbReference type="InterPro" id="IPR009936">
    <property type="entry name" value="DUF1468"/>
</dbReference>
<evidence type="ECO:0000259" key="2">
    <source>
        <dbReference type="Pfam" id="PF07331"/>
    </source>
</evidence>
<evidence type="ECO:0000313" key="6">
    <source>
        <dbReference type="Proteomes" id="UP000321598"/>
    </source>
</evidence>
<evidence type="ECO:0000256" key="1">
    <source>
        <dbReference type="SAM" id="Phobius"/>
    </source>
</evidence>